<accession>A0A392TI66</accession>
<keyword evidence="3" id="KW-1185">Reference proteome</keyword>
<evidence type="ECO:0000313" key="2">
    <source>
        <dbReference type="EMBL" id="MCI60698.1"/>
    </source>
</evidence>
<evidence type="ECO:0000256" key="1">
    <source>
        <dbReference type="SAM" id="MobiDB-lite"/>
    </source>
</evidence>
<dbReference type="EMBL" id="LXQA010586456">
    <property type="protein sequence ID" value="MCI60698.1"/>
    <property type="molecule type" value="Genomic_DNA"/>
</dbReference>
<sequence length="32" mass="3178">MVEIEGMLGSDVDGNGGRLRDGLVGMLGSGGK</sequence>
<evidence type="ECO:0000313" key="3">
    <source>
        <dbReference type="Proteomes" id="UP000265520"/>
    </source>
</evidence>
<name>A0A392TI66_9FABA</name>
<protein>
    <submittedName>
        <fullName evidence="2">Uncharacterized protein</fullName>
    </submittedName>
</protein>
<dbReference type="Proteomes" id="UP000265520">
    <property type="component" value="Unassembled WGS sequence"/>
</dbReference>
<proteinExistence type="predicted"/>
<organism evidence="2 3">
    <name type="scientific">Trifolium medium</name>
    <dbReference type="NCBI Taxonomy" id="97028"/>
    <lineage>
        <taxon>Eukaryota</taxon>
        <taxon>Viridiplantae</taxon>
        <taxon>Streptophyta</taxon>
        <taxon>Embryophyta</taxon>
        <taxon>Tracheophyta</taxon>
        <taxon>Spermatophyta</taxon>
        <taxon>Magnoliopsida</taxon>
        <taxon>eudicotyledons</taxon>
        <taxon>Gunneridae</taxon>
        <taxon>Pentapetalae</taxon>
        <taxon>rosids</taxon>
        <taxon>fabids</taxon>
        <taxon>Fabales</taxon>
        <taxon>Fabaceae</taxon>
        <taxon>Papilionoideae</taxon>
        <taxon>50 kb inversion clade</taxon>
        <taxon>NPAAA clade</taxon>
        <taxon>Hologalegina</taxon>
        <taxon>IRL clade</taxon>
        <taxon>Trifolieae</taxon>
        <taxon>Trifolium</taxon>
    </lineage>
</organism>
<comment type="caution">
    <text evidence="2">The sequence shown here is derived from an EMBL/GenBank/DDBJ whole genome shotgun (WGS) entry which is preliminary data.</text>
</comment>
<feature type="region of interest" description="Disordered" evidence="1">
    <location>
        <begin position="1"/>
        <end position="32"/>
    </location>
</feature>
<dbReference type="AlphaFoldDB" id="A0A392TI66"/>
<reference evidence="2 3" key="1">
    <citation type="journal article" date="2018" name="Front. Plant Sci.">
        <title>Red Clover (Trifolium pratense) and Zigzag Clover (T. medium) - A Picture of Genomic Similarities and Differences.</title>
        <authorList>
            <person name="Dluhosova J."/>
            <person name="Istvanek J."/>
            <person name="Nedelnik J."/>
            <person name="Repkova J."/>
        </authorList>
    </citation>
    <scope>NUCLEOTIDE SEQUENCE [LARGE SCALE GENOMIC DNA]</scope>
    <source>
        <strain evidence="3">cv. 10/8</strain>
        <tissue evidence="2">Leaf</tissue>
    </source>
</reference>
<feature type="non-terminal residue" evidence="2">
    <location>
        <position position="32"/>
    </location>
</feature>